<dbReference type="PANTHER" id="PTHR47649">
    <property type="entry name" value="RIBONUCLEASE D"/>
    <property type="match status" value="1"/>
</dbReference>
<name>A0ABV9TAZ9_9GAMM</name>
<gene>
    <name evidence="2" type="ORF">ACFPDQ_02665</name>
</gene>
<accession>A0ABV9TAZ9</accession>
<dbReference type="Gene3D" id="3.30.420.10">
    <property type="entry name" value="Ribonuclease H-like superfamily/Ribonuclease H"/>
    <property type="match status" value="1"/>
</dbReference>
<dbReference type="InterPro" id="IPR036397">
    <property type="entry name" value="RNaseH_sf"/>
</dbReference>
<dbReference type="PROSITE" id="PS50967">
    <property type="entry name" value="HRDC"/>
    <property type="match status" value="1"/>
</dbReference>
<protein>
    <submittedName>
        <fullName evidence="2">Ribonuclease D</fullName>
    </submittedName>
</protein>
<comment type="caution">
    <text evidence="2">The sequence shown here is derived from an EMBL/GenBank/DDBJ whole genome shotgun (WGS) entry which is preliminary data.</text>
</comment>
<dbReference type="CDD" id="cd06142">
    <property type="entry name" value="RNaseD_exo"/>
    <property type="match status" value="1"/>
</dbReference>
<evidence type="ECO:0000259" key="1">
    <source>
        <dbReference type="PROSITE" id="PS50967"/>
    </source>
</evidence>
<dbReference type="InterPro" id="IPR010997">
    <property type="entry name" value="HRDC-like_sf"/>
</dbReference>
<keyword evidence="3" id="KW-1185">Reference proteome</keyword>
<proteinExistence type="predicted"/>
<reference evidence="3" key="1">
    <citation type="journal article" date="2019" name="Int. J. Syst. Evol. Microbiol.">
        <title>The Global Catalogue of Microorganisms (GCM) 10K type strain sequencing project: providing services to taxonomists for standard genome sequencing and annotation.</title>
        <authorList>
            <consortium name="The Broad Institute Genomics Platform"/>
            <consortium name="The Broad Institute Genome Sequencing Center for Infectious Disease"/>
            <person name="Wu L."/>
            <person name="Ma J."/>
        </authorList>
    </citation>
    <scope>NUCLEOTIDE SEQUENCE [LARGE SCALE GENOMIC DNA]</scope>
    <source>
        <strain evidence="3">CGMCC 1.13718</strain>
    </source>
</reference>
<evidence type="ECO:0000313" key="3">
    <source>
        <dbReference type="Proteomes" id="UP001595926"/>
    </source>
</evidence>
<dbReference type="Pfam" id="PF01612">
    <property type="entry name" value="DNA_pol_A_exo1"/>
    <property type="match status" value="1"/>
</dbReference>
<dbReference type="Pfam" id="PF00570">
    <property type="entry name" value="HRDC"/>
    <property type="match status" value="1"/>
</dbReference>
<dbReference type="InterPro" id="IPR012337">
    <property type="entry name" value="RNaseH-like_sf"/>
</dbReference>
<organism evidence="2 3">
    <name type="scientific">Pseudofrancisella aestuarii</name>
    <dbReference type="NCBI Taxonomy" id="2670347"/>
    <lineage>
        <taxon>Bacteria</taxon>
        <taxon>Pseudomonadati</taxon>
        <taxon>Pseudomonadota</taxon>
        <taxon>Gammaproteobacteria</taxon>
        <taxon>Thiotrichales</taxon>
        <taxon>Francisellaceae</taxon>
        <taxon>Pseudofrancisella</taxon>
    </lineage>
</organism>
<dbReference type="InterPro" id="IPR002121">
    <property type="entry name" value="HRDC_dom"/>
</dbReference>
<feature type="domain" description="HRDC" evidence="1">
    <location>
        <begin position="207"/>
        <end position="288"/>
    </location>
</feature>
<dbReference type="PANTHER" id="PTHR47649:SF1">
    <property type="entry name" value="RIBONUCLEASE D"/>
    <property type="match status" value="1"/>
</dbReference>
<dbReference type="InterPro" id="IPR044876">
    <property type="entry name" value="HRDC_dom_sf"/>
</dbReference>
<evidence type="ECO:0000313" key="2">
    <source>
        <dbReference type="EMBL" id="MFC4891948.1"/>
    </source>
</evidence>
<dbReference type="InterPro" id="IPR051086">
    <property type="entry name" value="RNase_D-like"/>
</dbReference>
<dbReference type="SUPFAM" id="SSF53098">
    <property type="entry name" value="Ribonuclease H-like"/>
    <property type="match status" value="1"/>
</dbReference>
<dbReference type="RefSeq" id="WP_119330334.1">
    <property type="nucleotide sequence ID" value="NZ_JBHSJH010000001.1"/>
</dbReference>
<dbReference type="SUPFAM" id="SSF47819">
    <property type="entry name" value="HRDC-like"/>
    <property type="match status" value="2"/>
</dbReference>
<dbReference type="SMART" id="SM00474">
    <property type="entry name" value="35EXOc"/>
    <property type="match status" value="1"/>
</dbReference>
<dbReference type="InterPro" id="IPR002562">
    <property type="entry name" value="3'-5'_exonuclease_dom"/>
</dbReference>
<dbReference type="Proteomes" id="UP001595926">
    <property type="component" value="Unassembled WGS sequence"/>
</dbReference>
<sequence>MIIKQQNQFDQLIERIKAHNQITIDTEFFWVRTYFPILCLIQVSIDDDVFLIDTLNKDINFTALTDVFEETNIQKIMHSAANDIPIIKHFLNCKVNNIFDTQVAANFLGYQNQVSLKILLEEALNISIEKEEQFSDWRKRPLSEQQIEYAINDVKHLYLLKNHLEEQLNNNQYADYFYDEMKTICNNSEFTNPNDAYLKTGNIQKYSAKTQRNIILLANWREATAQQKDIPIRFLFDNKDLFSIATLNPKSFDDFKDHPLSRLKPNLKKQVIEVLNTKEDISVLIKSKKNPIKLDEDFLEKTISFFESEVDKYTINKTFIASKKNIKSLAYNLKLENEFSNNKLLEGWRYKVVGKSLKEYILKHMV</sequence>
<dbReference type="EMBL" id="JBHSJH010000001">
    <property type="protein sequence ID" value="MFC4891948.1"/>
    <property type="molecule type" value="Genomic_DNA"/>
</dbReference>
<dbReference type="Gene3D" id="1.10.150.80">
    <property type="entry name" value="HRDC domain"/>
    <property type="match status" value="2"/>
</dbReference>